<dbReference type="EMBL" id="NEXH01000002">
    <property type="protein sequence ID" value="PSN96472.1"/>
    <property type="molecule type" value="Genomic_DNA"/>
</dbReference>
<dbReference type="Proteomes" id="UP000241284">
    <property type="component" value="Unassembled WGS sequence"/>
</dbReference>
<gene>
    <name evidence="2" type="ORF">B9Q06_02245</name>
</gene>
<dbReference type="Pfam" id="PF01979">
    <property type="entry name" value="Amidohydro_1"/>
    <property type="match status" value="1"/>
</dbReference>
<dbReference type="PANTHER" id="PTHR43135">
    <property type="entry name" value="ALPHA-D-RIBOSE 1-METHYLPHOSPHONATE 5-TRIPHOSPHATE DIPHOSPHATASE"/>
    <property type="match status" value="1"/>
</dbReference>
<dbReference type="CDD" id="cd01299">
    <property type="entry name" value="Met_dep_hydrolase_A"/>
    <property type="match status" value="1"/>
</dbReference>
<dbReference type="PANTHER" id="PTHR43135:SF3">
    <property type="entry name" value="ALPHA-D-RIBOSE 1-METHYLPHOSPHONATE 5-TRIPHOSPHATE DIPHOSPHATASE"/>
    <property type="match status" value="1"/>
</dbReference>
<dbReference type="InterPro" id="IPR051781">
    <property type="entry name" value="Metallo-dep_Hydrolase"/>
</dbReference>
<dbReference type="SUPFAM" id="SSF51338">
    <property type="entry name" value="Composite domain of metallo-dependent hydrolases"/>
    <property type="match status" value="2"/>
</dbReference>
<evidence type="ECO:0000259" key="1">
    <source>
        <dbReference type="Pfam" id="PF01979"/>
    </source>
</evidence>
<feature type="domain" description="Amidohydrolase-related" evidence="1">
    <location>
        <begin position="56"/>
        <end position="392"/>
    </location>
</feature>
<dbReference type="InterPro" id="IPR057744">
    <property type="entry name" value="OTAase-like"/>
</dbReference>
<comment type="caution">
    <text evidence="2">The sequence shown here is derived from an EMBL/GenBank/DDBJ whole genome shotgun (WGS) entry which is preliminary data.</text>
</comment>
<dbReference type="GO" id="GO:0016810">
    <property type="term" value="F:hydrolase activity, acting on carbon-nitrogen (but not peptide) bonds"/>
    <property type="evidence" value="ECO:0007669"/>
    <property type="project" value="InterPro"/>
</dbReference>
<dbReference type="Gene3D" id="3.20.20.140">
    <property type="entry name" value="Metal-dependent hydrolases"/>
    <property type="match status" value="1"/>
</dbReference>
<name>A0A2R6BCX8_9ARCH</name>
<dbReference type="InterPro" id="IPR032466">
    <property type="entry name" value="Metal_Hydrolase"/>
</dbReference>
<dbReference type="InterPro" id="IPR011059">
    <property type="entry name" value="Metal-dep_hydrolase_composite"/>
</dbReference>
<sequence length="393" mass="42049">MDKIVLRGSVFDGSDYVEDGAVVVDPSTDLVDACGRMGEVDLPANAQTIGGEGVSVIPGLMDAHMHFFASKTHNLLEWVSVPETLAALRSVRDLKALLRAGFTTVRELGSKCGTYLSQAVDEGVIDGPTIISSSKSLAQTGGDDDPLTLPLEVSKELSYSYYCDGPWECRRAVRMVVRDGGRVVKVYASSSFAQGGRVRRQFTVEELKAIVDEAHAAGLRVAAHAYGEEAITNAVEAGVDSIEHGIGLTEEAAFKMKSKGIFYVPTLSAYVGSENAGSPERRALVQRHLKQDVEVALNAGLKIVCGSDFVGSERDPHGENYREIVYLSEVIGNRLALVAATTNAAECIGVDSGRIKRGAPADLVLVKGSPLQDIMAISPQRILHVMKSGRIVF</sequence>
<accession>A0A2R6BCX8</accession>
<organism evidence="2 3">
    <name type="scientific">Candidatus Marsarchaeota G2 archaeon ECH_B_2</name>
    <dbReference type="NCBI Taxonomy" id="1978160"/>
    <lineage>
        <taxon>Archaea</taxon>
        <taxon>Candidatus Marsarchaeota</taxon>
        <taxon>Candidatus Marsarchaeota group 2</taxon>
    </lineage>
</organism>
<proteinExistence type="predicted"/>
<evidence type="ECO:0000313" key="3">
    <source>
        <dbReference type="Proteomes" id="UP000241284"/>
    </source>
</evidence>
<evidence type="ECO:0000313" key="2">
    <source>
        <dbReference type="EMBL" id="PSN96472.1"/>
    </source>
</evidence>
<dbReference type="AlphaFoldDB" id="A0A2R6BCX8"/>
<dbReference type="InterPro" id="IPR006680">
    <property type="entry name" value="Amidohydro-rel"/>
</dbReference>
<protein>
    <submittedName>
        <fullName evidence="2">Amidohydrolase</fullName>
    </submittedName>
</protein>
<dbReference type="SUPFAM" id="SSF51556">
    <property type="entry name" value="Metallo-dependent hydrolases"/>
    <property type="match status" value="1"/>
</dbReference>
<keyword evidence="2" id="KW-0378">Hydrolase</keyword>
<reference evidence="2 3" key="1">
    <citation type="submission" date="2017-04" db="EMBL/GenBank/DDBJ databases">
        <title>Novel microbial lineages endemic to geothermal iron-oxide mats fill important gaps in the evolutionary history of Archaea.</title>
        <authorList>
            <person name="Jay Z.J."/>
            <person name="Beam J.P."/>
            <person name="Dlakic M."/>
            <person name="Rusch D.B."/>
            <person name="Kozubal M.A."/>
            <person name="Inskeep W.P."/>
        </authorList>
    </citation>
    <scope>NUCLEOTIDE SEQUENCE [LARGE SCALE GENOMIC DNA]</scope>
    <source>
        <strain evidence="2">ECH_B_2</strain>
    </source>
</reference>
<dbReference type="Gene3D" id="2.30.40.10">
    <property type="entry name" value="Urease, subunit C, domain 1"/>
    <property type="match status" value="1"/>
</dbReference>